<evidence type="ECO:0000256" key="1">
    <source>
        <dbReference type="ARBA" id="ARBA00004123"/>
    </source>
</evidence>
<dbReference type="EMBL" id="JAGKQH010000013">
    <property type="protein sequence ID" value="KAG6583640.1"/>
    <property type="molecule type" value="Genomic_DNA"/>
</dbReference>
<evidence type="ECO:0000256" key="2">
    <source>
        <dbReference type="ARBA" id="ARBA00005287"/>
    </source>
</evidence>
<keyword evidence="3" id="KW-0539">Nucleus</keyword>
<evidence type="ECO:0000313" key="5">
    <source>
        <dbReference type="Proteomes" id="UP000685013"/>
    </source>
</evidence>
<protein>
    <submittedName>
        <fullName evidence="4">Protein BUD31-like 1</fullName>
    </submittedName>
</protein>
<reference evidence="4 5" key="1">
    <citation type="journal article" date="2021" name="Hortic Res">
        <title>The domestication of Cucurbita argyrosperma as revealed by the genome of its wild relative.</title>
        <authorList>
            <person name="Barrera-Redondo J."/>
            <person name="Sanchez-de la Vega G."/>
            <person name="Aguirre-Liguori J.A."/>
            <person name="Castellanos-Morales G."/>
            <person name="Gutierrez-Guerrero Y.T."/>
            <person name="Aguirre-Dugua X."/>
            <person name="Aguirre-Planter E."/>
            <person name="Tenaillon M.I."/>
            <person name="Lira-Saade R."/>
            <person name="Eguiarte L.E."/>
        </authorList>
    </citation>
    <scope>NUCLEOTIDE SEQUENCE [LARGE SCALE GENOMIC DNA]</scope>
    <source>
        <strain evidence="4">JBR-2021</strain>
    </source>
</reference>
<dbReference type="PROSITE" id="PS00997">
    <property type="entry name" value="G10_1"/>
    <property type="match status" value="1"/>
</dbReference>
<dbReference type="PANTHER" id="PTHR19411:SF6">
    <property type="entry name" value="G10 PROTEIN"/>
    <property type="match status" value="1"/>
</dbReference>
<feature type="non-terminal residue" evidence="4">
    <location>
        <position position="1"/>
    </location>
</feature>
<dbReference type="PANTHER" id="PTHR19411">
    <property type="entry name" value="PROTEIN BUD31-RELATED"/>
    <property type="match status" value="1"/>
</dbReference>
<accession>A0AAV6MNH1</accession>
<dbReference type="PROSITE" id="PS00998">
    <property type="entry name" value="G10_2"/>
    <property type="match status" value="1"/>
</dbReference>
<evidence type="ECO:0000256" key="3">
    <source>
        <dbReference type="ARBA" id="ARBA00023242"/>
    </source>
</evidence>
<dbReference type="GO" id="GO:0000398">
    <property type="term" value="P:mRNA splicing, via spliceosome"/>
    <property type="evidence" value="ECO:0007669"/>
    <property type="project" value="TreeGrafter"/>
</dbReference>
<evidence type="ECO:0000313" key="4">
    <source>
        <dbReference type="EMBL" id="KAG6583640.1"/>
    </source>
</evidence>
<comment type="caution">
    <text evidence="4">The sequence shown here is derived from an EMBL/GenBank/DDBJ whole genome shotgun (WGS) entry which is preliminary data.</text>
</comment>
<gene>
    <name evidence="4" type="ORF">SDJN03_19572</name>
</gene>
<organism evidence="4 5">
    <name type="scientific">Cucurbita argyrosperma subsp. sororia</name>
    <dbReference type="NCBI Taxonomy" id="37648"/>
    <lineage>
        <taxon>Eukaryota</taxon>
        <taxon>Viridiplantae</taxon>
        <taxon>Streptophyta</taxon>
        <taxon>Embryophyta</taxon>
        <taxon>Tracheophyta</taxon>
        <taxon>Spermatophyta</taxon>
        <taxon>Magnoliopsida</taxon>
        <taxon>eudicotyledons</taxon>
        <taxon>Gunneridae</taxon>
        <taxon>Pentapetalae</taxon>
        <taxon>rosids</taxon>
        <taxon>fabids</taxon>
        <taxon>Cucurbitales</taxon>
        <taxon>Cucurbitaceae</taxon>
        <taxon>Cucurbiteae</taxon>
        <taxon>Cucurbita</taxon>
    </lineage>
</organism>
<comment type="subcellular location">
    <subcellularLocation>
        <location evidence="1">Nucleus</location>
    </subcellularLocation>
</comment>
<sequence length="192" mass="22208">MILGRTMNVIKSTTKSAIDLPFPLYFQIQPSNLGRTSYRLSTSGVGEMPKVKTSKIKYPNGWELIEPTLRELDSKMREAEIDPQDGKRKCEALWPIFKISHQRSRYIFDLFHKRSEISRELYEFCLEQGYADANLIAKWKKPGYERLCCLRCIQPRDHNFGTTCVCRVPKHLREEKVVECVHCGCRGCASGD</sequence>
<dbReference type="AlphaFoldDB" id="A0AAV6MNH1"/>
<dbReference type="Proteomes" id="UP000685013">
    <property type="component" value="Chromosome 13"/>
</dbReference>
<dbReference type="Pfam" id="PF01125">
    <property type="entry name" value="BUD31"/>
    <property type="match status" value="1"/>
</dbReference>
<dbReference type="InterPro" id="IPR001748">
    <property type="entry name" value="BUD31"/>
</dbReference>
<keyword evidence="5" id="KW-1185">Reference proteome</keyword>
<name>A0AAV6MNH1_9ROSI</name>
<comment type="similarity">
    <text evidence="2">Belongs to the BUD31 (G10) family.</text>
</comment>
<dbReference type="InterPro" id="IPR018230">
    <property type="entry name" value="BUD31/G10-rel_CS"/>
</dbReference>
<dbReference type="GO" id="GO:0005681">
    <property type="term" value="C:spliceosomal complex"/>
    <property type="evidence" value="ECO:0007669"/>
    <property type="project" value="TreeGrafter"/>
</dbReference>
<proteinExistence type="inferred from homology"/>